<reference evidence="1 2" key="1">
    <citation type="submission" date="2021-12" db="EMBL/GenBank/DDBJ databases">
        <title>Genome sequencing of bacteria with rrn-lacking chromosome and rrn-plasmid.</title>
        <authorList>
            <person name="Anda M."/>
            <person name="Iwasaki W."/>
        </authorList>
    </citation>
    <scope>NUCLEOTIDE SEQUENCE [LARGE SCALE GENOMIC DNA]</scope>
    <source>
        <strain evidence="1 2">NBRC 15940</strain>
    </source>
</reference>
<evidence type="ECO:0000313" key="1">
    <source>
        <dbReference type="EMBL" id="GJM62389.1"/>
    </source>
</evidence>
<name>A0AAN4W020_9BACT</name>
<gene>
    <name evidence="1" type="ORF">PEDI_29410</name>
</gene>
<keyword evidence="2" id="KW-1185">Reference proteome</keyword>
<dbReference type="EMBL" id="BQKE01000001">
    <property type="protein sequence ID" value="GJM62389.1"/>
    <property type="molecule type" value="Genomic_DNA"/>
</dbReference>
<dbReference type="RefSeq" id="WP_338237668.1">
    <property type="nucleotide sequence ID" value="NZ_BQKE01000001.1"/>
</dbReference>
<protein>
    <submittedName>
        <fullName evidence="1">Uncharacterized protein</fullName>
    </submittedName>
</protein>
<evidence type="ECO:0000313" key="2">
    <source>
        <dbReference type="Proteomes" id="UP001310022"/>
    </source>
</evidence>
<organism evidence="1 2">
    <name type="scientific">Persicobacter diffluens</name>
    <dbReference type="NCBI Taxonomy" id="981"/>
    <lineage>
        <taxon>Bacteria</taxon>
        <taxon>Pseudomonadati</taxon>
        <taxon>Bacteroidota</taxon>
        <taxon>Cytophagia</taxon>
        <taxon>Cytophagales</taxon>
        <taxon>Persicobacteraceae</taxon>
        <taxon>Persicobacter</taxon>
    </lineage>
</organism>
<comment type="caution">
    <text evidence="1">The sequence shown here is derived from an EMBL/GenBank/DDBJ whole genome shotgun (WGS) entry which is preliminary data.</text>
</comment>
<accession>A0AAN4W020</accession>
<proteinExistence type="predicted"/>
<dbReference type="Proteomes" id="UP001310022">
    <property type="component" value="Unassembled WGS sequence"/>
</dbReference>
<sequence length="70" mass="8423">MMEELKVKKAETLDAEVIAYVEEYAKSHHLKFSTAMNQILHKSKEVDRQLKMREQEEMIDKHLEMFKRLS</sequence>
<dbReference type="AlphaFoldDB" id="A0AAN4W020"/>